<evidence type="ECO:0000313" key="2">
    <source>
        <dbReference type="EMBL" id="CAD9330185.1"/>
    </source>
</evidence>
<feature type="transmembrane region" description="Helical" evidence="1">
    <location>
        <begin position="34"/>
        <end position="52"/>
    </location>
</feature>
<dbReference type="PANTHER" id="PTHR34730:SF1">
    <property type="entry name" value="PARAQUAT-INDUCIBLE PROTEIN A"/>
    <property type="match status" value="1"/>
</dbReference>
<dbReference type="PANTHER" id="PTHR34730">
    <property type="entry name" value="UNNAMED PRODUCT"/>
    <property type="match status" value="1"/>
</dbReference>
<gene>
    <name evidence="2" type="ORF">DBRI1063_LOCUS11164</name>
</gene>
<dbReference type="EMBL" id="HBGN01017440">
    <property type="protein sequence ID" value="CAD9330185.1"/>
    <property type="molecule type" value="Transcribed_RNA"/>
</dbReference>
<keyword evidence="1" id="KW-0812">Transmembrane</keyword>
<sequence>MPFTCLGMMLLIFGVPMELKLLRRSFMILEIARAWGALDVFLVSIVAALLEISQFSRFIMGDRCNLINSFLRDFFDKELHGKDVCYDVRTTISGNSWYLFTAVFLNSCVTFILLRFAHQAIDERIEREGQPKDISKAMEHAERASKNSLVTCMRRGYLGRFLFDDCSHEVSPDGYSILHRDDIDAAGHDDVTDDLTLRM</sequence>
<dbReference type="Pfam" id="PF04403">
    <property type="entry name" value="PqiA"/>
    <property type="match status" value="1"/>
</dbReference>
<reference evidence="2" key="1">
    <citation type="submission" date="2021-01" db="EMBL/GenBank/DDBJ databases">
        <authorList>
            <person name="Corre E."/>
            <person name="Pelletier E."/>
            <person name="Niang G."/>
            <person name="Scheremetjew M."/>
            <person name="Finn R."/>
            <person name="Kale V."/>
            <person name="Holt S."/>
            <person name="Cochrane G."/>
            <person name="Meng A."/>
            <person name="Brown T."/>
            <person name="Cohen L."/>
        </authorList>
    </citation>
    <scope>NUCLEOTIDE SEQUENCE</scope>
    <source>
        <strain evidence="2">Pop2</strain>
    </source>
</reference>
<keyword evidence="1" id="KW-1133">Transmembrane helix</keyword>
<accession>A0A6V2H5J5</accession>
<dbReference type="InterPro" id="IPR007498">
    <property type="entry name" value="PqiA-like"/>
</dbReference>
<proteinExistence type="predicted"/>
<feature type="transmembrane region" description="Helical" evidence="1">
    <location>
        <begin position="97"/>
        <end position="117"/>
    </location>
</feature>
<dbReference type="AlphaFoldDB" id="A0A6V2H5J5"/>
<keyword evidence="1" id="KW-0472">Membrane</keyword>
<organism evidence="2">
    <name type="scientific">Ditylum brightwellii</name>
    <dbReference type="NCBI Taxonomy" id="49249"/>
    <lineage>
        <taxon>Eukaryota</taxon>
        <taxon>Sar</taxon>
        <taxon>Stramenopiles</taxon>
        <taxon>Ochrophyta</taxon>
        <taxon>Bacillariophyta</taxon>
        <taxon>Mediophyceae</taxon>
        <taxon>Lithodesmiophycidae</taxon>
        <taxon>Lithodesmiales</taxon>
        <taxon>Lithodesmiaceae</taxon>
        <taxon>Ditylum</taxon>
    </lineage>
</organism>
<name>A0A6V2H5J5_9STRA</name>
<evidence type="ECO:0000256" key="1">
    <source>
        <dbReference type="SAM" id="Phobius"/>
    </source>
</evidence>
<protein>
    <submittedName>
        <fullName evidence="2">Uncharacterized protein</fullName>
    </submittedName>
</protein>